<protein>
    <submittedName>
        <fullName evidence="1">Uncharacterized protein</fullName>
    </submittedName>
</protein>
<keyword evidence="2" id="KW-1185">Reference proteome</keyword>
<dbReference type="InterPro" id="IPR013283">
    <property type="entry name" value="RLI1"/>
</dbReference>
<evidence type="ECO:0000313" key="1">
    <source>
        <dbReference type="EMBL" id="GKU91131.1"/>
    </source>
</evidence>
<gene>
    <name evidence="1" type="ORF">SLEP1_g5047</name>
</gene>
<dbReference type="SUPFAM" id="SSF52540">
    <property type="entry name" value="P-loop containing nucleoside triphosphate hydrolases"/>
    <property type="match status" value="1"/>
</dbReference>
<dbReference type="InterPro" id="IPR027417">
    <property type="entry name" value="P-loop_NTPase"/>
</dbReference>
<name>A0AAV5I0J1_9ROSI</name>
<evidence type="ECO:0000313" key="2">
    <source>
        <dbReference type="Proteomes" id="UP001054252"/>
    </source>
</evidence>
<dbReference type="EMBL" id="BPVZ01000005">
    <property type="protein sequence ID" value="GKU91131.1"/>
    <property type="molecule type" value="Genomic_DNA"/>
</dbReference>
<sequence>MDKLLASLDHTGMKAKLYDDLDVNRIINRNVGVYLVESFRFSIAYASVRVAGTYLFDEPLIKGTGRAWTCNTRIFCKIRNQYLLGWSKKSNFARSLPGSWREVLENLIPFHDAGLVKPNTVEGSDVEIPQFNVSLKSQNAVHKFQPVVWKIMRSKFGDSCMNPNLQSTARNLLHSETLDSCMDPQFVSYAMEPLLIEPLLDQEVVNLSEGELHYVCVWERYVSYFKENLYKPADVYLIDEPSAYLDSKQRIVASKVIRRFILYKKKTAFVVEHDLVVATYLADRVIVHNGQSSVNCTANTPHSPLTGMNLFLSVSLAVVFSPEMFYSLLRLQM</sequence>
<proteinExistence type="predicted"/>
<accession>A0AAV5I0J1</accession>
<dbReference type="Gene3D" id="3.40.50.300">
    <property type="entry name" value="P-loop containing nucleotide triphosphate hydrolases"/>
    <property type="match status" value="1"/>
</dbReference>
<comment type="caution">
    <text evidence="1">The sequence shown here is derived from an EMBL/GenBank/DDBJ whole genome shotgun (WGS) entry which is preliminary data.</text>
</comment>
<dbReference type="Proteomes" id="UP001054252">
    <property type="component" value="Unassembled WGS sequence"/>
</dbReference>
<organism evidence="1 2">
    <name type="scientific">Rubroshorea leprosula</name>
    <dbReference type="NCBI Taxonomy" id="152421"/>
    <lineage>
        <taxon>Eukaryota</taxon>
        <taxon>Viridiplantae</taxon>
        <taxon>Streptophyta</taxon>
        <taxon>Embryophyta</taxon>
        <taxon>Tracheophyta</taxon>
        <taxon>Spermatophyta</taxon>
        <taxon>Magnoliopsida</taxon>
        <taxon>eudicotyledons</taxon>
        <taxon>Gunneridae</taxon>
        <taxon>Pentapetalae</taxon>
        <taxon>rosids</taxon>
        <taxon>malvids</taxon>
        <taxon>Malvales</taxon>
        <taxon>Dipterocarpaceae</taxon>
        <taxon>Rubroshorea</taxon>
    </lineage>
</organism>
<dbReference type="PANTHER" id="PTHR19248">
    <property type="entry name" value="ATP-BINDING TRANSPORT PROTEIN-RELATED"/>
    <property type="match status" value="1"/>
</dbReference>
<dbReference type="AlphaFoldDB" id="A0AAV5I0J1"/>
<reference evidence="1 2" key="1">
    <citation type="journal article" date="2021" name="Commun. Biol.">
        <title>The genome of Shorea leprosula (Dipterocarpaceae) highlights the ecological relevance of drought in aseasonal tropical rainforests.</title>
        <authorList>
            <person name="Ng K.K.S."/>
            <person name="Kobayashi M.J."/>
            <person name="Fawcett J.A."/>
            <person name="Hatakeyama M."/>
            <person name="Paape T."/>
            <person name="Ng C.H."/>
            <person name="Ang C.C."/>
            <person name="Tnah L.H."/>
            <person name="Lee C.T."/>
            <person name="Nishiyama T."/>
            <person name="Sese J."/>
            <person name="O'Brien M.J."/>
            <person name="Copetti D."/>
            <person name="Mohd Noor M.I."/>
            <person name="Ong R.C."/>
            <person name="Putra M."/>
            <person name="Sireger I.Z."/>
            <person name="Indrioko S."/>
            <person name="Kosugi Y."/>
            <person name="Izuno A."/>
            <person name="Isagi Y."/>
            <person name="Lee S.L."/>
            <person name="Shimizu K.K."/>
        </authorList>
    </citation>
    <scope>NUCLEOTIDE SEQUENCE [LARGE SCALE GENOMIC DNA]</scope>
    <source>
        <strain evidence="1">214</strain>
    </source>
</reference>